<name>A0A0F9V9P5_9ZZZZ</name>
<evidence type="ECO:0000313" key="1">
    <source>
        <dbReference type="EMBL" id="KKN70266.1"/>
    </source>
</evidence>
<protein>
    <submittedName>
        <fullName evidence="1">Uncharacterized protein</fullName>
    </submittedName>
</protein>
<proteinExistence type="predicted"/>
<dbReference type="AlphaFoldDB" id="A0A0F9V9P5"/>
<accession>A0A0F9V9P5</accession>
<reference evidence="1" key="1">
    <citation type="journal article" date="2015" name="Nature">
        <title>Complex archaea that bridge the gap between prokaryotes and eukaryotes.</title>
        <authorList>
            <person name="Spang A."/>
            <person name="Saw J.H."/>
            <person name="Jorgensen S.L."/>
            <person name="Zaremba-Niedzwiedzka K."/>
            <person name="Martijn J."/>
            <person name="Lind A.E."/>
            <person name="van Eijk R."/>
            <person name="Schleper C."/>
            <person name="Guy L."/>
            <person name="Ettema T.J."/>
        </authorList>
    </citation>
    <scope>NUCLEOTIDE SEQUENCE</scope>
</reference>
<sequence length="158" mass="18382">MKNSDLTRILKGIADCGQLKGIKFAYGLAKNQSVITEEISTFQKIIQPKKDFLVYDAARIELCRSHTKKDKNNQLLIKNNEFVIDNKVEFDIELKKLQEIPENCKAIANFKQQEKEYNEFLTKECELSFFKIKFEDVPTDITVIQMTAIQEFIIEPVK</sequence>
<comment type="caution">
    <text evidence="1">The sequence shown here is derived from an EMBL/GenBank/DDBJ whole genome shotgun (WGS) entry which is preliminary data.</text>
</comment>
<dbReference type="EMBL" id="LAZR01000407">
    <property type="protein sequence ID" value="KKN70266.1"/>
    <property type="molecule type" value="Genomic_DNA"/>
</dbReference>
<gene>
    <name evidence="1" type="ORF">LCGC14_0432910</name>
</gene>
<organism evidence="1">
    <name type="scientific">marine sediment metagenome</name>
    <dbReference type="NCBI Taxonomy" id="412755"/>
    <lineage>
        <taxon>unclassified sequences</taxon>
        <taxon>metagenomes</taxon>
        <taxon>ecological metagenomes</taxon>
    </lineage>
</organism>